<protein>
    <submittedName>
        <fullName evidence="4">Uncharacterized protein</fullName>
    </submittedName>
</protein>
<evidence type="ECO:0000256" key="3">
    <source>
        <dbReference type="SAM" id="MobiDB-lite"/>
    </source>
</evidence>
<evidence type="ECO:0000256" key="1">
    <source>
        <dbReference type="ARBA" id="ARBA00022614"/>
    </source>
</evidence>
<dbReference type="GO" id="GO:0005737">
    <property type="term" value="C:cytoplasm"/>
    <property type="evidence" value="ECO:0007669"/>
    <property type="project" value="TreeGrafter"/>
</dbReference>
<keyword evidence="2" id="KW-0677">Repeat</keyword>
<dbReference type="PRINTS" id="PR00019">
    <property type="entry name" value="LEURICHRPT"/>
</dbReference>
<gene>
    <name evidence="4" type="ORF">ECPE_LOCUS16831</name>
</gene>
<dbReference type="SUPFAM" id="SSF52058">
    <property type="entry name" value="L domain-like"/>
    <property type="match status" value="1"/>
</dbReference>
<dbReference type="AlphaFoldDB" id="A0A3P8IKY4"/>
<dbReference type="PANTHER" id="PTHR48051">
    <property type="match status" value="1"/>
</dbReference>
<dbReference type="OrthoDB" id="67933at2759"/>
<accession>A0A3P8IKY4</accession>
<dbReference type="Proteomes" id="UP000272942">
    <property type="component" value="Unassembled WGS sequence"/>
</dbReference>
<name>A0A3P8IKY4_9TREM</name>
<evidence type="ECO:0000313" key="5">
    <source>
        <dbReference type="Proteomes" id="UP000272942"/>
    </source>
</evidence>
<keyword evidence="5" id="KW-1185">Reference proteome</keyword>
<feature type="region of interest" description="Disordered" evidence="3">
    <location>
        <begin position="210"/>
        <end position="249"/>
    </location>
</feature>
<dbReference type="InterPro" id="IPR020825">
    <property type="entry name" value="Phe-tRNA_synthase-like_B3/B4"/>
</dbReference>
<dbReference type="EMBL" id="UZAN01066121">
    <property type="protein sequence ID" value="VDP94104.1"/>
    <property type="molecule type" value="Genomic_DNA"/>
</dbReference>
<dbReference type="Pfam" id="PF13855">
    <property type="entry name" value="LRR_8"/>
    <property type="match status" value="1"/>
</dbReference>
<feature type="compositionally biased region" description="Polar residues" evidence="3">
    <location>
        <begin position="225"/>
        <end position="234"/>
    </location>
</feature>
<dbReference type="Gene3D" id="3.80.10.10">
    <property type="entry name" value="Ribonuclease Inhibitor"/>
    <property type="match status" value="2"/>
</dbReference>
<dbReference type="SMART" id="SM00364">
    <property type="entry name" value="LRR_BAC"/>
    <property type="match status" value="5"/>
</dbReference>
<dbReference type="Gene3D" id="3.50.40.10">
    <property type="entry name" value="Phenylalanyl-trna Synthetase, Chain B, domain 3"/>
    <property type="match status" value="1"/>
</dbReference>
<organism evidence="4 5">
    <name type="scientific">Echinostoma caproni</name>
    <dbReference type="NCBI Taxonomy" id="27848"/>
    <lineage>
        <taxon>Eukaryota</taxon>
        <taxon>Metazoa</taxon>
        <taxon>Spiralia</taxon>
        <taxon>Lophotrochozoa</taxon>
        <taxon>Platyhelminthes</taxon>
        <taxon>Trematoda</taxon>
        <taxon>Digenea</taxon>
        <taxon>Plagiorchiida</taxon>
        <taxon>Echinostomata</taxon>
        <taxon>Echinostomatoidea</taxon>
        <taxon>Echinostomatidae</taxon>
        <taxon>Echinostoma</taxon>
    </lineage>
</organism>
<sequence>MSQNGFDERVYELAKLNFLEISQTSLSNLSEKISKLKCLTQLCLTSNRLTDLPDSMGQLRTLKFLDLSFNQLSELPSSMFHCLDNLTSLNLSGNNLKQIPSVGKLQALQELLASKNNLENLPDGIQSLSALAVLDCSHNQLSALPDDLHNVNNLKTADFSDNMLPLLPTSLHRCKKLHLLKVQNNPIKDTRLRKLANDPKATKPLLEYLRRLDEPTGKGKKNRVKNNSTTQEFEPNQCPGAASNEPGPDHVQATMDAPSEPTVSHPHIVIQRPDDSELYRVSQTGTVKDGPRPYLVMCTVHGVVFKSEAQLKAFLRAQEEWHKEIGQLRRRATLATHDLDTVQFPLVYTMRQSEQIQFHVLNNNDATTGDRFLTRLYHDAEADRKTRKQAKFSQLYRYLNTLNLDPTEARDGFRQHMLPVVEDARGIVISLPPLSNCHQTRVSLVNH</sequence>
<dbReference type="PANTHER" id="PTHR48051:SF1">
    <property type="entry name" value="RAS SUPPRESSOR PROTEIN 1"/>
    <property type="match status" value="1"/>
</dbReference>
<dbReference type="PROSITE" id="PS51450">
    <property type="entry name" value="LRR"/>
    <property type="match status" value="2"/>
</dbReference>
<keyword evidence="1" id="KW-0433">Leucine-rich repeat</keyword>
<evidence type="ECO:0000256" key="2">
    <source>
        <dbReference type="ARBA" id="ARBA00022737"/>
    </source>
</evidence>
<dbReference type="SMART" id="SM00369">
    <property type="entry name" value="LRR_TYP"/>
    <property type="match status" value="5"/>
</dbReference>
<evidence type="ECO:0000313" key="4">
    <source>
        <dbReference type="EMBL" id="VDP94104.1"/>
    </source>
</evidence>
<dbReference type="InterPro" id="IPR003591">
    <property type="entry name" value="Leu-rich_rpt_typical-subtyp"/>
</dbReference>
<dbReference type="InterPro" id="IPR050216">
    <property type="entry name" value="LRR_domain-containing"/>
</dbReference>
<reference evidence="4 5" key="1">
    <citation type="submission" date="2018-11" db="EMBL/GenBank/DDBJ databases">
        <authorList>
            <consortium name="Pathogen Informatics"/>
        </authorList>
    </citation>
    <scope>NUCLEOTIDE SEQUENCE [LARGE SCALE GENOMIC DNA]</scope>
    <source>
        <strain evidence="4 5">Egypt</strain>
    </source>
</reference>
<dbReference type="InterPro" id="IPR032675">
    <property type="entry name" value="LRR_dom_sf"/>
</dbReference>
<proteinExistence type="predicted"/>
<dbReference type="InterPro" id="IPR001611">
    <property type="entry name" value="Leu-rich_rpt"/>
</dbReference>